<dbReference type="Proteomes" id="UP000600946">
    <property type="component" value="Unassembled WGS sequence"/>
</dbReference>
<keyword evidence="2" id="KW-1185">Reference proteome</keyword>
<organism evidence="1 2">
    <name type="scientific">Streptomyces xanthochromogenes</name>
    <dbReference type="NCBI Taxonomy" id="67384"/>
    <lineage>
        <taxon>Bacteria</taxon>
        <taxon>Bacillati</taxon>
        <taxon>Actinomycetota</taxon>
        <taxon>Actinomycetes</taxon>
        <taxon>Kitasatosporales</taxon>
        <taxon>Streptomycetaceae</taxon>
        <taxon>Streptomyces</taxon>
    </lineage>
</organism>
<evidence type="ECO:0000313" key="1">
    <source>
        <dbReference type="EMBL" id="GGY40033.1"/>
    </source>
</evidence>
<name>A0ABQ3AAW0_9ACTN</name>
<dbReference type="EMBL" id="BMUU01000006">
    <property type="protein sequence ID" value="GGY40033.1"/>
    <property type="molecule type" value="Genomic_DNA"/>
</dbReference>
<evidence type="ECO:0000313" key="2">
    <source>
        <dbReference type="Proteomes" id="UP000600946"/>
    </source>
</evidence>
<proteinExistence type="predicted"/>
<protein>
    <submittedName>
        <fullName evidence="1">Uncharacterized protein</fullName>
    </submittedName>
</protein>
<gene>
    <name evidence="1" type="ORF">GCM10010326_37480</name>
</gene>
<reference evidence="2" key="1">
    <citation type="journal article" date="2019" name="Int. J. Syst. Evol. Microbiol.">
        <title>The Global Catalogue of Microorganisms (GCM) 10K type strain sequencing project: providing services to taxonomists for standard genome sequencing and annotation.</title>
        <authorList>
            <consortium name="The Broad Institute Genomics Platform"/>
            <consortium name="The Broad Institute Genome Sequencing Center for Infectious Disease"/>
            <person name="Wu L."/>
            <person name="Ma J."/>
        </authorList>
    </citation>
    <scope>NUCLEOTIDE SEQUENCE [LARGE SCALE GENOMIC DNA]</scope>
    <source>
        <strain evidence="2">JCM 4594</strain>
    </source>
</reference>
<sequence length="143" mass="15971">MQRVDQRVRSARPPLFDGAVPQQRLQIAVDGRRRQLCGRRDRGKGLLTRAEAPQGTQYRHGARHGSAGAVGCHGSLVQQRDFPLAVADQPVSHNAHSIRQPILLNQDRDDQALIFPVREFQEQKIPAIRCGERNTARRGEAQG</sequence>
<accession>A0ABQ3AAW0</accession>
<comment type="caution">
    <text evidence="1">The sequence shown here is derived from an EMBL/GenBank/DDBJ whole genome shotgun (WGS) entry which is preliminary data.</text>
</comment>